<name>A0A2U8I973_9GAMM</name>
<evidence type="ECO:0000313" key="2">
    <source>
        <dbReference type="Proteomes" id="UP000261875"/>
    </source>
</evidence>
<dbReference type="KEGG" id="fsm:CCS41_14465"/>
<dbReference type="RefSeq" id="WP_119797923.1">
    <property type="nucleotide sequence ID" value="NZ_CP021661.1"/>
</dbReference>
<reference evidence="1 2" key="1">
    <citation type="submission" date="2017-05" db="EMBL/GenBank/DDBJ databases">
        <title>Genome sequence of Candidatus Fukatsuia symbiotica and Candidatus Hamiltonella defensa from Acyrthosiphon pisum strain 5D.</title>
        <authorList>
            <person name="Patel V.A."/>
            <person name="Chevignon G."/>
            <person name="Russell J.A."/>
            <person name="Oliver K.M."/>
        </authorList>
    </citation>
    <scope>NUCLEOTIDE SEQUENCE [LARGE SCALE GENOMIC DNA]</scope>
    <source>
        <strain evidence="1 2">5D</strain>
        <plasmid evidence="1 2">p5D_Fsymbiotica-2</plasmid>
    </source>
</reference>
<proteinExistence type="predicted"/>
<organism evidence="1 2">
    <name type="scientific">Candidatus Fukatsuia symbiotica</name>
    <dbReference type="NCBI Taxonomy" id="1878942"/>
    <lineage>
        <taxon>Bacteria</taxon>
        <taxon>Pseudomonadati</taxon>
        <taxon>Pseudomonadota</taxon>
        <taxon>Gammaproteobacteria</taxon>
        <taxon>Enterobacterales</taxon>
        <taxon>Yersiniaceae</taxon>
        <taxon>Candidatus Fukatsuia</taxon>
    </lineage>
</organism>
<dbReference type="Proteomes" id="UP000261875">
    <property type="component" value="Plasmid p5D_Fsymbiotica-2"/>
</dbReference>
<evidence type="ECO:0000313" key="1">
    <source>
        <dbReference type="EMBL" id="AWK15618.1"/>
    </source>
</evidence>
<protein>
    <submittedName>
        <fullName evidence="1">Uncharacterized protein</fullName>
    </submittedName>
</protein>
<geneLocation type="plasmid" evidence="1 2">
    <name>p5D_Fsymbiotica-2</name>
</geneLocation>
<dbReference type="AlphaFoldDB" id="A0A2U8I973"/>
<keyword evidence="2" id="KW-1185">Reference proteome</keyword>
<dbReference type="OrthoDB" id="7067870at2"/>
<sequence length="72" mass="8127">MKNHCINSINKNVGYSSCDSPAVFILNNGQDTFALHLEILLDCLRMAQDHGHVPALDSAWWQQAINYVDKQL</sequence>
<keyword evidence="1" id="KW-0614">Plasmid</keyword>
<accession>A0A2U8I973</accession>
<dbReference type="EMBL" id="CP021661">
    <property type="protein sequence ID" value="AWK15618.1"/>
    <property type="molecule type" value="Genomic_DNA"/>
</dbReference>
<gene>
    <name evidence="1" type="ORF">CCS41_14465</name>
</gene>